<evidence type="ECO:0000313" key="5">
    <source>
        <dbReference type="EMBL" id="TVU67834.1"/>
    </source>
</evidence>
<dbReference type="SUPFAM" id="SSF54909">
    <property type="entry name" value="Dimeric alpha+beta barrel"/>
    <property type="match status" value="1"/>
</dbReference>
<dbReference type="AlphaFoldDB" id="A0A558HFF9"/>
<keyword evidence="6" id="KW-1185">Reference proteome</keyword>
<dbReference type="PANTHER" id="PTHR30154">
    <property type="entry name" value="LEUCINE-RESPONSIVE REGULATORY PROTEIN"/>
    <property type="match status" value="1"/>
</dbReference>
<evidence type="ECO:0000313" key="6">
    <source>
        <dbReference type="Proteomes" id="UP000319941"/>
    </source>
</evidence>
<dbReference type="SMART" id="SM00344">
    <property type="entry name" value="HTH_ASNC"/>
    <property type="match status" value="1"/>
</dbReference>
<dbReference type="Pfam" id="PF13412">
    <property type="entry name" value="HTH_24"/>
    <property type="match status" value="1"/>
</dbReference>
<gene>
    <name evidence="5" type="ORF">FQP86_15820</name>
</gene>
<keyword evidence="2" id="KW-0238">DNA-binding</keyword>
<proteinExistence type="predicted"/>
<dbReference type="CDD" id="cd00090">
    <property type="entry name" value="HTH_ARSR"/>
    <property type="match status" value="1"/>
</dbReference>
<dbReference type="EMBL" id="VNFH01000012">
    <property type="protein sequence ID" value="TVU67834.1"/>
    <property type="molecule type" value="Genomic_DNA"/>
</dbReference>
<dbReference type="PANTHER" id="PTHR30154:SF17">
    <property type="entry name" value="DNA-BINDING TRANSCRIPTIONAL ACTIVATOR DECR"/>
    <property type="match status" value="1"/>
</dbReference>
<comment type="caution">
    <text evidence="5">The sequence shown here is derived from an EMBL/GenBank/DDBJ whole genome shotgun (WGS) entry which is preliminary data.</text>
</comment>
<dbReference type="InterPro" id="IPR036388">
    <property type="entry name" value="WH-like_DNA-bd_sf"/>
</dbReference>
<dbReference type="GO" id="GO:0006355">
    <property type="term" value="P:regulation of DNA-templated transcription"/>
    <property type="evidence" value="ECO:0007669"/>
    <property type="project" value="UniProtKB-ARBA"/>
</dbReference>
<dbReference type="OrthoDB" id="8590699at2"/>
<dbReference type="Gene3D" id="1.10.10.10">
    <property type="entry name" value="Winged helix-like DNA-binding domain superfamily/Winged helix DNA-binding domain"/>
    <property type="match status" value="1"/>
</dbReference>
<dbReference type="InterPro" id="IPR019888">
    <property type="entry name" value="Tscrpt_reg_AsnC-like"/>
</dbReference>
<dbReference type="Pfam" id="PF01037">
    <property type="entry name" value="AsnC_trans_reg"/>
    <property type="match status" value="1"/>
</dbReference>
<sequence>MLDATDRALLRLLQRDASLSLAALAEAVHLTTSPCWKRLKRLEECGVITARVALLDAERVGLGLTAFVQLKTCDHSRDWFERFVAIIESFEEVTEFYRMAGDYDYLLKVQVADMNAYDHVYKRLVNSLEGLSDVSARFAMERIKSTTALPI</sequence>
<name>A0A558HFF9_9GAMM</name>
<protein>
    <submittedName>
        <fullName evidence="5">Lrp/AsnC family transcriptional regulator</fullName>
    </submittedName>
</protein>
<evidence type="ECO:0000256" key="1">
    <source>
        <dbReference type="ARBA" id="ARBA00023015"/>
    </source>
</evidence>
<dbReference type="InterPro" id="IPR000485">
    <property type="entry name" value="AsnC-type_HTH_dom"/>
</dbReference>
<reference evidence="5 6" key="1">
    <citation type="submission" date="2019-07" db="EMBL/GenBank/DDBJ databases">
        <title>Diversity of Bacteria from Kongsfjorden, Arctic.</title>
        <authorList>
            <person name="Yu Y."/>
        </authorList>
    </citation>
    <scope>NUCLEOTIDE SEQUENCE [LARGE SCALE GENOMIC DNA]</scope>
    <source>
        <strain evidence="5 6">SM1923</strain>
    </source>
</reference>
<feature type="domain" description="HTH asnC-type" evidence="4">
    <location>
        <begin position="2"/>
        <end position="63"/>
    </location>
</feature>
<dbReference type="InterPro" id="IPR019887">
    <property type="entry name" value="Tscrpt_reg_AsnC/Lrp_C"/>
</dbReference>
<organism evidence="5 6">
    <name type="scientific">Cobetia crustatorum</name>
    <dbReference type="NCBI Taxonomy" id="553385"/>
    <lineage>
        <taxon>Bacteria</taxon>
        <taxon>Pseudomonadati</taxon>
        <taxon>Pseudomonadota</taxon>
        <taxon>Gammaproteobacteria</taxon>
        <taxon>Oceanospirillales</taxon>
        <taxon>Halomonadaceae</taxon>
        <taxon>Cobetia</taxon>
    </lineage>
</organism>
<evidence type="ECO:0000259" key="4">
    <source>
        <dbReference type="PROSITE" id="PS50956"/>
    </source>
</evidence>
<dbReference type="GO" id="GO:0005829">
    <property type="term" value="C:cytosol"/>
    <property type="evidence" value="ECO:0007669"/>
    <property type="project" value="TreeGrafter"/>
</dbReference>
<dbReference type="InterPro" id="IPR011991">
    <property type="entry name" value="ArsR-like_HTH"/>
</dbReference>
<dbReference type="RefSeq" id="WP_024953127.1">
    <property type="nucleotide sequence ID" value="NZ_CAWOWR010000024.1"/>
</dbReference>
<dbReference type="InterPro" id="IPR011008">
    <property type="entry name" value="Dimeric_a/b-barrel"/>
</dbReference>
<keyword evidence="1" id="KW-0805">Transcription regulation</keyword>
<dbReference type="Proteomes" id="UP000319941">
    <property type="component" value="Unassembled WGS sequence"/>
</dbReference>
<dbReference type="InterPro" id="IPR036390">
    <property type="entry name" value="WH_DNA-bd_sf"/>
</dbReference>
<evidence type="ECO:0000256" key="3">
    <source>
        <dbReference type="ARBA" id="ARBA00023163"/>
    </source>
</evidence>
<keyword evidence="3" id="KW-0804">Transcription</keyword>
<dbReference type="PROSITE" id="PS50956">
    <property type="entry name" value="HTH_ASNC_2"/>
    <property type="match status" value="1"/>
</dbReference>
<dbReference type="STRING" id="553385.GCA_000591415_03362"/>
<dbReference type="GO" id="GO:0043200">
    <property type="term" value="P:response to amino acid"/>
    <property type="evidence" value="ECO:0007669"/>
    <property type="project" value="TreeGrafter"/>
</dbReference>
<dbReference type="GO" id="GO:0043565">
    <property type="term" value="F:sequence-specific DNA binding"/>
    <property type="evidence" value="ECO:0007669"/>
    <property type="project" value="InterPro"/>
</dbReference>
<dbReference type="Gene3D" id="3.30.70.920">
    <property type="match status" value="1"/>
</dbReference>
<dbReference type="PRINTS" id="PR00033">
    <property type="entry name" value="HTHASNC"/>
</dbReference>
<evidence type="ECO:0000256" key="2">
    <source>
        <dbReference type="ARBA" id="ARBA00023125"/>
    </source>
</evidence>
<dbReference type="SUPFAM" id="SSF46785">
    <property type="entry name" value="Winged helix' DNA-binding domain"/>
    <property type="match status" value="1"/>
</dbReference>
<accession>A0A558HFF9</accession>